<evidence type="ECO:0000256" key="3">
    <source>
        <dbReference type="ARBA" id="ARBA00022553"/>
    </source>
</evidence>
<evidence type="ECO:0000256" key="7">
    <source>
        <dbReference type="ARBA" id="ARBA00022840"/>
    </source>
</evidence>
<dbReference type="SMART" id="SM00387">
    <property type="entry name" value="HATPase_c"/>
    <property type="match status" value="1"/>
</dbReference>
<gene>
    <name evidence="13" type="ORF">NKE59_03960</name>
</gene>
<feature type="transmembrane region" description="Helical" evidence="9">
    <location>
        <begin position="29"/>
        <end position="51"/>
    </location>
</feature>
<dbReference type="InterPro" id="IPR004358">
    <property type="entry name" value="Sig_transdc_His_kin-like_C"/>
</dbReference>
<dbReference type="PANTHER" id="PTHR43065:SF10">
    <property type="entry name" value="PEROXIDE STRESS-ACTIVATED HISTIDINE KINASE MAK3"/>
    <property type="match status" value="1"/>
</dbReference>
<evidence type="ECO:0000256" key="1">
    <source>
        <dbReference type="ARBA" id="ARBA00000085"/>
    </source>
</evidence>
<evidence type="ECO:0000256" key="9">
    <source>
        <dbReference type="SAM" id="Phobius"/>
    </source>
</evidence>
<evidence type="ECO:0000256" key="5">
    <source>
        <dbReference type="ARBA" id="ARBA00022741"/>
    </source>
</evidence>
<dbReference type="PROSITE" id="PS50112">
    <property type="entry name" value="PAS"/>
    <property type="match status" value="1"/>
</dbReference>
<sequence length="858" mass="96500">MSKTSTLQLRLVEAFKRMPSLRRFIGSRLVYTPLLAIVIFLVVMAIILGVLQVQERQQHEGSLFRELSLVKQRIQLRFINNSETLQSFSRDLAQTENNRAARDKILSQVQSFVLGNPEILQLIWLNDSEWRQWMVPPPSRNTEWFDTVPQANEIDRELKRAIFLSRETNRPAYSQVISLNVAKDDPVMAERQSIFWEVITIFKDGEAKGALAVLYSTQGILQYIIPPELKSQHRYSLIGRDNRVLAISSDRDTPTRSLSNETSLDFGALGPNITLRVDTYPPPTDLTFRMLLGVVIGLSAFVVWSLWSVLKQMQVRQLTEANLRTESSFRRVLEDSMPVGIRAHDLDKRITYVNRSFSEMTGWAQEELLGLTPPFPFWPAELHEQLMQKMSGALDGNLKSGIEGTIMRKDGSRISTRTFIAPLIDDKGQQSGWVTSVIDISEPKRIREELSATQERFVTVLEGLDAAVSVVSIETGELLFANRYYRERFGDTAKGHIDLAGHEMDPSSIFHFEGDNVDALAGLPAMALNQTTEIDSEEIQLRGDTTHWYEVRRRYISWVDGHLAQLLIATDITLRKTTEDLARQQEERMQFTSRLTTMGEMASSLAHELNQPLSAISNYCMGIAKRLSGTNNPLSSELLPALQKASDQAHRAGTIIQRIRGFVKRSEPQSKPSNIADIVADSVGLVEFEANRHRLKIVSEVAGNLPAVELDPVLIQQVLVNLLKNSLDSLREVYPLSSRWSAPPVRITADLETSTFPSMLRIQVTDAGAGIAESVISRMFEPFFSTKEDGMGMGLNICRSIIESHHGRLWAKNHTDTEHTRLVGCTFTILLPLESGHISKSSIGNTDESKQSTENSTS</sequence>
<dbReference type="SUPFAM" id="SSF55874">
    <property type="entry name" value="ATPase domain of HSP90 chaperone/DNA topoisomerase II/histidine kinase"/>
    <property type="match status" value="1"/>
</dbReference>
<dbReference type="SUPFAM" id="SSF55785">
    <property type="entry name" value="PYP-like sensor domain (PAS domain)"/>
    <property type="match status" value="2"/>
</dbReference>
<evidence type="ECO:0000259" key="11">
    <source>
        <dbReference type="PROSITE" id="PS50112"/>
    </source>
</evidence>
<keyword evidence="7" id="KW-0067">ATP-binding</keyword>
<evidence type="ECO:0000259" key="12">
    <source>
        <dbReference type="PROSITE" id="PS50113"/>
    </source>
</evidence>
<dbReference type="Gene3D" id="3.30.565.10">
    <property type="entry name" value="Histidine kinase-like ATPase, C-terminal domain"/>
    <property type="match status" value="1"/>
</dbReference>
<keyword evidence="8" id="KW-0902">Two-component regulatory system</keyword>
<dbReference type="SMART" id="SM00091">
    <property type="entry name" value="PAS"/>
    <property type="match status" value="2"/>
</dbReference>
<reference evidence="13" key="1">
    <citation type="submission" date="2022-06" db="EMBL/GenBank/DDBJ databases">
        <title>New Polynucleobacter species.</title>
        <authorList>
            <person name="Hahn M.W."/>
        </authorList>
    </citation>
    <scope>NUCLEOTIDE SEQUENCE</scope>
    <source>
        <strain evidence="13">UK-FUSCHL-C3</strain>
    </source>
</reference>
<feature type="domain" description="PAC" evidence="12">
    <location>
        <begin position="400"/>
        <end position="452"/>
    </location>
</feature>
<dbReference type="PROSITE" id="PS50109">
    <property type="entry name" value="HIS_KIN"/>
    <property type="match status" value="1"/>
</dbReference>
<organism evidence="13">
    <name type="scientific">Polynucleobacter sp. UK-FUSCHL-C3</name>
    <dbReference type="NCBI Taxonomy" id="2955208"/>
    <lineage>
        <taxon>Bacteria</taxon>
        <taxon>Pseudomonadati</taxon>
        <taxon>Pseudomonadota</taxon>
        <taxon>Betaproteobacteria</taxon>
        <taxon>Burkholderiales</taxon>
        <taxon>Burkholderiaceae</taxon>
        <taxon>Polynucleobacter</taxon>
    </lineage>
</organism>
<dbReference type="InterPro" id="IPR003594">
    <property type="entry name" value="HATPase_dom"/>
</dbReference>
<dbReference type="AlphaFoldDB" id="A0AAU8A425"/>
<keyword evidence="4" id="KW-0808">Transferase</keyword>
<dbReference type="InterPro" id="IPR000014">
    <property type="entry name" value="PAS"/>
</dbReference>
<feature type="domain" description="PAS" evidence="11">
    <location>
        <begin position="325"/>
        <end position="397"/>
    </location>
</feature>
<keyword evidence="5" id="KW-0547">Nucleotide-binding</keyword>
<feature type="transmembrane region" description="Helical" evidence="9">
    <location>
        <begin position="286"/>
        <end position="307"/>
    </location>
</feature>
<evidence type="ECO:0000256" key="4">
    <source>
        <dbReference type="ARBA" id="ARBA00022679"/>
    </source>
</evidence>
<keyword evidence="9" id="KW-0812">Transmembrane</keyword>
<keyword evidence="6" id="KW-0418">Kinase</keyword>
<keyword evidence="3" id="KW-0597">Phosphoprotein</keyword>
<dbReference type="Gene3D" id="1.10.287.130">
    <property type="match status" value="1"/>
</dbReference>
<dbReference type="InterPro" id="IPR036097">
    <property type="entry name" value="HisK_dim/P_sf"/>
</dbReference>
<dbReference type="InterPro" id="IPR001610">
    <property type="entry name" value="PAC"/>
</dbReference>
<name>A0AAU8A425_9BURK</name>
<dbReference type="InterPro" id="IPR003661">
    <property type="entry name" value="HisK_dim/P_dom"/>
</dbReference>
<evidence type="ECO:0000256" key="8">
    <source>
        <dbReference type="ARBA" id="ARBA00023012"/>
    </source>
</evidence>
<dbReference type="PRINTS" id="PR00344">
    <property type="entry name" value="BCTRLSENSOR"/>
</dbReference>
<dbReference type="Gene3D" id="3.30.450.20">
    <property type="entry name" value="PAS domain"/>
    <property type="match status" value="2"/>
</dbReference>
<dbReference type="EC" id="2.7.13.3" evidence="2"/>
<dbReference type="InterPro" id="IPR036890">
    <property type="entry name" value="HATPase_C_sf"/>
</dbReference>
<dbReference type="SMART" id="SM00086">
    <property type="entry name" value="PAC"/>
    <property type="match status" value="2"/>
</dbReference>
<keyword evidence="9" id="KW-1133">Transmembrane helix</keyword>
<dbReference type="Pfam" id="PF08448">
    <property type="entry name" value="PAS_4"/>
    <property type="match status" value="1"/>
</dbReference>
<proteinExistence type="predicted"/>
<evidence type="ECO:0000259" key="10">
    <source>
        <dbReference type="PROSITE" id="PS50109"/>
    </source>
</evidence>
<dbReference type="CDD" id="cd00082">
    <property type="entry name" value="HisKA"/>
    <property type="match status" value="1"/>
</dbReference>
<dbReference type="RefSeq" id="WP_353439687.1">
    <property type="nucleotide sequence ID" value="NZ_CP099959.1"/>
</dbReference>
<dbReference type="Pfam" id="PF00512">
    <property type="entry name" value="HisKA"/>
    <property type="match status" value="1"/>
</dbReference>
<dbReference type="InterPro" id="IPR035965">
    <property type="entry name" value="PAS-like_dom_sf"/>
</dbReference>
<dbReference type="EMBL" id="CP099959">
    <property type="protein sequence ID" value="XCC58449.1"/>
    <property type="molecule type" value="Genomic_DNA"/>
</dbReference>
<dbReference type="PROSITE" id="PS50113">
    <property type="entry name" value="PAC"/>
    <property type="match status" value="1"/>
</dbReference>
<evidence type="ECO:0000256" key="6">
    <source>
        <dbReference type="ARBA" id="ARBA00022777"/>
    </source>
</evidence>
<evidence type="ECO:0000313" key="13">
    <source>
        <dbReference type="EMBL" id="XCC58449.1"/>
    </source>
</evidence>
<dbReference type="InterPro" id="IPR005467">
    <property type="entry name" value="His_kinase_dom"/>
</dbReference>
<dbReference type="InterPro" id="IPR000700">
    <property type="entry name" value="PAS-assoc_C"/>
</dbReference>
<protein>
    <recommendedName>
        <fullName evidence="2">histidine kinase</fullName>
        <ecNumber evidence="2">2.7.13.3</ecNumber>
    </recommendedName>
</protein>
<comment type="catalytic activity">
    <reaction evidence="1">
        <text>ATP + protein L-histidine = ADP + protein N-phospho-L-histidine.</text>
        <dbReference type="EC" id="2.7.13.3"/>
    </reaction>
</comment>
<dbReference type="GO" id="GO:0000155">
    <property type="term" value="F:phosphorelay sensor kinase activity"/>
    <property type="evidence" value="ECO:0007669"/>
    <property type="project" value="InterPro"/>
</dbReference>
<feature type="domain" description="Histidine kinase" evidence="10">
    <location>
        <begin position="604"/>
        <end position="835"/>
    </location>
</feature>
<dbReference type="NCBIfam" id="TIGR00229">
    <property type="entry name" value="sensory_box"/>
    <property type="match status" value="1"/>
</dbReference>
<evidence type="ECO:0000256" key="2">
    <source>
        <dbReference type="ARBA" id="ARBA00012438"/>
    </source>
</evidence>
<keyword evidence="9" id="KW-0472">Membrane</keyword>
<dbReference type="PANTHER" id="PTHR43065">
    <property type="entry name" value="SENSOR HISTIDINE KINASE"/>
    <property type="match status" value="1"/>
</dbReference>
<dbReference type="GO" id="GO:0005524">
    <property type="term" value="F:ATP binding"/>
    <property type="evidence" value="ECO:0007669"/>
    <property type="project" value="UniProtKB-KW"/>
</dbReference>
<accession>A0AAU8A425</accession>
<dbReference type="CDD" id="cd00130">
    <property type="entry name" value="PAS"/>
    <property type="match status" value="1"/>
</dbReference>
<dbReference type="SMART" id="SM00388">
    <property type="entry name" value="HisKA"/>
    <property type="match status" value="1"/>
</dbReference>
<dbReference type="Pfam" id="PF02518">
    <property type="entry name" value="HATPase_c"/>
    <property type="match status" value="1"/>
</dbReference>
<dbReference type="InterPro" id="IPR013656">
    <property type="entry name" value="PAS_4"/>
</dbReference>
<dbReference type="SUPFAM" id="SSF47384">
    <property type="entry name" value="Homodimeric domain of signal transducing histidine kinase"/>
    <property type="match status" value="1"/>
</dbReference>